<reference evidence="3" key="1">
    <citation type="submission" date="2023-03" db="EMBL/GenBank/DDBJ databases">
        <title>Massive genome expansion in bonnet fungi (Mycena s.s.) driven by repeated elements and novel gene families across ecological guilds.</title>
        <authorList>
            <consortium name="Lawrence Berkeley National Laboratory"/>
            <person name="Harder C.B."/>
            <person name="Miyauchi S."/>
            <person name="Viragh M."/>
            <person name="Kuo A."/>
            <person name="Thoen E."/>
            <person name="Andreopoulos B."/>
            <person name="Lu D."/>
            <person name="Skrede I."/>
            <person name="Drula E."/>
            <person name="Henrissat B."/>
            <person name="Morin E."/>
            <person name="Kohler A."/>
            <person name="Barry K."/>
            <person name="LaButti K."/>
            <person name="Morin E."/>
            <person name="Salamov A."/>
            <person name="Lipzen A."/>
            <person name="Mereny Z."/>
            <person name="Hegedus B."/>
            <person name="Baldrian P."/>
            <person name="Stursova M."/>
            <person name="Weitz H."/>
            <person name="Taylor A."/>
            <person name="Grigoriev I.V."/>
            <person name="Nagy L.G."/>
            <person name="Martin F."/>
            <person name="Kauserud H."/>
        </authorList>
    </citation>
    <scope>NUCLEOTIDE SEQUENCE</scope>
    <source>
        <strain evidence="3">CBHHK182m</strain>
    </source>
</reference>
<dbReference type="Proteomes" id="UP001215598">
    <property type="component" value="Unassembled WGS sequence"/>
</dbReference>
<protein>
    <recommendedName>
        <fullName evidence="2">DUF6532 domain-containing protein</fullName>
    </recommendedName>
</protein>
<gene>
    <name evidence="3" type="ORF">B0H16DRAFT_1452485</name>
</gene>
<dbReference type="EMBL" id="JARKIB010000018">
    <property type="protein sequence ID" value="KAJ7769277.1"/>
    <property type="molecule type" value="Genomic_DNA"/>
</dbReference>
<dbReference type="InterPro" id="IPR045341">
    <property type="entry name" value="DUF6532"/>
</dbReference>
<evidence type="ECO:0000313" key="3">
    <source>
        <dbReference type="EMBL" id="KAJ7769277.1"/>
    </source>
</evidence>
<name>A0AAD7JPM2_9AGAR</name>
<organism evidence="3 4">
    <name type="scientific">Mycena metata</name>
    <dbReference type="NCBI Taxonomy" id="1033252"/>
    <lineage>
        <taxon>Eukaryota</taxon>
        <taxon>Fungi</taxon>
        <taxon>Dikarya</taxon>
        <taxon>Basidiomycota</taxon>
        <taxon>Agaricomycotina</taxon>
        <taxon>Agaricomycetes</taxon>
        <taxon>Agaricomycetidae</taxon>
        <taxon>Agaricales</taxon>
        <taxon>Marasmiineae</taxon>
        <taxon>Mycenaceae</taxon>
        <taxon>Mycena</taxon>
    </lineage>
</organism>
<accession>A0AAD7JPM2</accession>
<proteinExistence type="predicted"/>
<feature type="compositionally biased region" description="Acidic residues" evidence="1">
    <location>
        <begin position="142"/>
        <end position="155"/>
    </location>
</feature>
<sequence length="567" mass="62445">MEQAEEKARQEQKAFVAAASRRLSAGTSEHFLIQDSQQNLLEVTKPNLIHRRMQCNNFIQGEAEKDLKPIAQPRVKVVSLKKTKSKVAGKGKAKQVEPMVFLTPPTGKASGVKPVVPAAKLPKLPPAKIIADLESDTKSSDEDNEGDSEMVDFEDANDEEFLIKVPQVITAKKVRVTALTSDSENKSKIDKPHYRHIKIISNSDNKLPDAPPHRTEDPGLHEAIADALVSIPQGFHGRHSSASSWSSGNELQVLDSNTDNDEEISVPVKKPHKVSAAHQKQADLEKPEIHAVPVPVKQEAQEHTLGEDPVCSEGTCHVSARITYPAPGKKDILLNSQTEELQMVLHTITQVKVSPHFEASCPPIIARAGFACSYLISAAEKHPEATHVLYCLHRDLNFATILVDIILDRINILCGDIKCVAMALTPNRLMTEKPFLYPALSVVIKQAVFNRSFKANNMHLFVSTSKAHPKWVELPDAMVALGATAVYASLVEYRATGECQNSAYEDTYKNHMKTLANTRDYAPVALHQVLHGLFKQLICFFSDEKSTQLEAGSSATLINLVEVEESD</sequence>
<feature type="region of interest" description="Disordered" evidence="1">
    <location>
        <begin position="260"/>
        <end position="282"/>
    </location>
</feature>
<feature type="region of interest" description="Disordered" evidence="1">
    <location>
        <begin position="131"/>
        <end position="155"/>
    </location>
</feature>
<comment type="caution">
    <text evidence="3">The sequence shown here is derived from an EMBL/GenBank/DDBJ whole genome shotgun (WGS) entry which is preliminary data.</text>
</comment>
<keyword evidence="4" id="KW-1185">Reference proteome</keyword>
<dbReference type="AlphaFoldDB" id="A0AAD7JPM2"/>
<evidence type="ECO:0000313" key="4">
    <source>
        <dbReference type="Proteomes" id="UP001215598"/>
    </source>
</evidence>
<evidence type="ECO:0000259" key="2">
    <source>
        <dbReference type="Pfam" id="PF20149"/>
    </source>
</evidence>
<evidence type="ECO:0000256" key="1">
    <source>
        <dbReference type="SAM" id="MobiDB-lite"/>
    </source>
</evidence>
<feature type="domain" description="DUF6532" evidence="2">
    <location>
        <begin position="429"/>
        <end position="516"/>
    </location>
</feature>
<dbReference type="Pfam" id="PF20149">
    <property type="entry name" value="DUF6532"/>
    <property type="match status" value="1"/>
</dbReference>